<dbReference type="AlphaFoldDB" id="A0A4Y2J8L0"/>
<sequence length="121" mass="13863">MSNHWKASSVIHTPTHEVRYPYVSSVCVQSHPQASDIICRVIRFPTDSIEEVLKTPVPSVNNTSSSMQRKYSTGTTSEQVSHNYSPNRRFIKLRIIERIIVPNCSYEDAKLSQFIVRNKLV</sequence>
<reference evidence="2 3" key="1">
    <citation type="journal article" date="2019" name="Sci. Rep.">
        <title>Orb-weaving spider Araneus ventricosus genome elucidates the spidroin gene catalogue.</title>
        <authorList>
            <person name="Kono N."/>
            <person name="Nakamura H."/>
            <person name="Ohtoshi R."/>
            <person name="Moran D.A.P."/>
            <person name="Shinohara A."/>
            <person name="Yoshida Y."/>
            <person name="Fujiwara M."/>
            <person name="Mori M."/>
            <person name="Tomita M."/>
            <person name="Arakawa K."/>
        </authorList>
    </citation>
    <scope>NUCLEOTIDE SEQUENCE [LARGE SCALE GENOMIC DNA]</scope>
</reference>
<dbReference type="Proteomes" id="UP000499080">
    <property type="component" value="Unassembled WGS sequence"/>
</dbReference>
<keyword evidence="3" id="KW-1185">Reference proteome</keyword>
<evidence type="ECO:0000256" key="1">
    <source>
        <dbReference type="SAM" id="MobiDB-lite"/>
    </source>
</evidence>
<gene>
    <name evidence="2" type="ORF">AVEN_202004_1</name>
</gene>
<dbReference type="EMBL" id="BGPR01003311">
    <property type="protein sequence ID" value="GBM86417.1"/>
    <property type="molecule type" value="Genomic_DNA"/>
</dbReference>
<comment type="caution">
    <text evidence="2">The sequence shown here is derived from an EMBL/GenBank/DDBJ whole genome shotgun (WGS) entry which is preliminary data.</text>
</comment>
<proteinExistence type="predicted"/>
<protein>
    <submittedName>
        <fullName evidence="2">Uncharacterized protein</fullName>
    </submittedName>
</protein>
<organism evidence="2 3">
    <name type="scientific">Araneus ventricosus</name>
    <name type="common">Orbweaver spider</name>
    <name type="synonym">Epeira ventricosa</name>
    <dbReference type="NCBI Taxonomy" id="182803"/>
    <lineage>
        <taxon>Eukaryota</taxon>
        <taxon>Metazoa</taxon>
        <taxon>Ecdysozoa</taxon>
        <taxon>Arthropoda</taxon>
        <taxon>Chelicerata</taxon>
        <taxon>Arachnida</taxon>
        <taxon>Araneae</taxon>
        <taxon>Araneomorphae</taxon>
        <taxon>Entelegynae</taxon>
        <taxon>Araneoidea</taxon>
        <taxon>Araneidae</taxon>
        <taxon>Araneus</taxon>
    </lineage>
</organism>
<evidence type="ECO:0000313" key="3">
    <source>
        <dbReference type="Proteomes" id="UP000499080"/>
    </source>
</evidence>
<feature type="region of interest" description="Disordered" evidence="1">
    <location>
        <begin position="60"/>
        <end position="81"/>
    </location>
</feature>
<name>A0A4Y2J8L0_ARAVE</name>
<accession>A0A4Y2J8L0</accession>
<evidence type="ECO:0000313" key="2">
    <source>
        <dbReference type="EMBL" id="GBM86417.1"/>
    </source>
</evidence>